<keyword evidence="3" id="KW-1185">Reference proteome</keyword>
<evidence type="ECO:0000313" key="2">
    <source>
        <dbReference type="EMBL" id="KAJ3591998.1"/>
    </source>
</evidence>
<dbReference type="InterPro" id="IPR036901">
    <property type="entry name" value="Asp/Orn_carbamoylTrfase_sf"/>
</dbReference>
<evidence type="ECO:0000313" key="3">
    <source>
        <dbReference type="Proteomes" id="UP001148018"/>
    </source>
</evidence>
<dbReference type="GO" id="GO:0016597">
    <property type="term" value="F:amino acid binding"/>
    <property type="evidence" value="ECO:0007669"/>
    <property type="project" value="InterPro"/>
</dbReference>
<comment type="caution">
    <text evidence="2">The sequence shown here is derived from an EMBL/GenBank/DDBJ whole genome shotgun (WGS) entry which is preliminary data.</text>
</comment>
<dbReference type="AlphaFoldDB" id="A0A9Q0DPB3"/>
<name>A0A9Q0DPB3_9TELE</name>
<gene>
    <name evidence="2" type="ORF">NHX12_007128</name>
</gene>
<keyword evidence="1" id="KW-0808">Transferase</keyword>
<sequence length="84" mass="9186">MSKVLVVSTSICKSLKHVPTIRARGLSVGAASLGSVTLKGRSLLTLKDFNSDEIKSLLWVSGDLKHRIKNEKQYLPLLQGSRLP</sequence>
<accession>A0A9Q0DPB3</accession>
<proteinExistence type="predicted"/>
<dbReference type="OrthoDB" id="10252326at2759"/>
<organism evidence="2 3">
    <name type="scientific">Muraenolepis orangiensis</name>
    <name type="common">Patagonian moray cod</name>
    <dbReference type="NCBI Taxonomy" id="630683"/>
    <lineage>
        <taxon>Eukaryota</taxon>
        <taxon>Metazoa</taxon>
        <taxon>Chordata</taxon>
        <taxon>Craniata</taxon>
        <taxon>Vertebrata</taxon>
        <taxon>Euteleostomi</taxon>
        <taxon>Actinopterygii</taxon>
        <taxon>Neopterygii</taxon>
        <taxon>Teleostei</taxon>
        <taxon>Neoteleostei</taxon>
        <taxon>Acanthomorphata</taxon>
        <taxon>Zeiogadaria</taxon>
        <taxon>Gadariae</taxon>
        <taxon>Gadiformes</taxon>
        <taxon>Muraenolepidoidei</taxon>
        <taxon>Muraenolepididae</taxon>
        <taxon>Muraenolepis</taxon>
    </lineage>
</organism>
<dbReference type="GO" id="GO:0006520">
    <property type="term" value="P:amino acid metabolic process"/>
    <property type="evidence" value="ECO:0007669"/>
    <property type="project" value="InterPro"/>
</dbReference>
<evidence type="ECO:0000256" key="1">
    <source>
        <dbReference type="ARBA" id="ARBA00022679"/>
    </source>
</evidence>
<dbReference type="SUPFAM" id="SSF53671">
    <property type="entry name" value="Aspartate/ornithine carbamoyltransferase"/>
    <property type="match status" value="1"/>
</dbReference>
<dbReference type="Proteomes" id="UP001148018">
    <property type="component" value="Unassembled WGS sequence"/>
</dbReference>
<dbReference type="Gene3D" id="3.40.50.1370">
    <property type="entry name" value="Aspartate/ornithine carbamoyltransferase"/>
    <property type="match status" value="1"/>
</dbReference>
<protein>
    <submittedName>
        <fullName evidence="2">Uncharacterized protein</fullName>
    </submittedName>
</protein>
<reference evidence="2" key="1">
    <citation type="submission" date="2022-07" db="EMBL/GenBank/DDBJ databases">
        <title>Chromosome-level genome of Muraenolepis orangiensis.</title>
        <authorList>
            <person name="Kim J."/>
        </authorList>
    </citation>
    <scope>NUCLEOTIDE SEQUENCE</scope>
    <source>
        <strain evidence="2">KU_S4_2022</strain>
        <tissue evidence="2">Muscle</tissue>
    </source>
</reference>
<dbReference type="EMBL" id="JANIIK010000113">
    <property type="protein sequence ID" value="KAJ3591998.1"/>
    <property type="molecule type" value="Genomic_DNA"/>
</dbReference>
<dbReference type="GO" id="GO:0016743">
    <property type="term" value="F:carboxyl- or carbamoyltransferase activity"/>
    <property type="evidence" value="ECO:0007669"/>
    <property type="project" value="InterPro"/>
</dbReference>